<dbReference type="PANTHER" id="PTHR23249:SF16">
    <property type="entry name" value="TRAFFICKING PROTEIN PARTICLE COMPLEX SUBUNIT 1"/>
    <property type="match status" value="1"/>
</dbReference>
<organism evidence="8">
    <name type="scientific">Culicoides sonorensis</name>
    <name type="common">Biting midge</name>
    <dbReference type="NCBI Taxonomy" id="179676"/>
    <lineage>
        <taxon>Eukaryota</taxon>
        <taxon>Metazoa</taxon>
        <taxon>Ecdysozoa</taxon>
        <taxon>Arthropoda</taxon>
        <taxon>Hexapoda</taxon>
        <taxon>Insecta</taxon>
        <taxon>Pterygota</taxon>
        <taxon>Neoptera</taxon>
        <taxon>Endopterygota</taxon>
        <taxon>Diptera</taxon>
        <taxon>Nematocera</taxon>
        <taxon>Chironomoidea</taxon>
        <taxon>Ceratopogonidae</taxon>
        <taxon>Ceratopogoninae</taxon>
        <taxon>Culicoides</taxon>
        <taxon>Monoculicoides</taxon>
    </lineage>
</organism>
<dbReference type="OMA" id="GKLMYGM"/>
<keyword evidence="4 7" id="KW-0333">Golgi apparatus</keyword>
<dbReference type="Gene3D" id="3.30.450.70">
    <property type="match status" value="1"/>
</dbReference>
<evidence type="ECO:0000256" key="1">
    <source>
        <dbReference type="ARBA" id="ARBA00022448"/>
    </source>
</evidence>
<keyword evidence="2 7" id="KW-0256">Endoplasmic reticulum</keyword>
<dbReference type="Pfam" id="PF04099">
    <property type="entry name" value="Sybindin"/>
    <property type="match status" value="1"/>
</dbReference>
<proteinExistence type="inferred from homology"/>
<dbReference type="GO" id="GO:0005794">
    <property type="term" value="C:Golgi apparatus"/>
    <property type="evidence" value="ECO:0007669"/>
    <property type="project" value="UniProtKB-SubCell"/>
</dbReference>
<reference evidence="8" key="1">
    <citation type="submission" date="2018-07" db="EMBL/GenBank/DDBJ databases">
        <authorList>
            <person name="Quirk P.G."/>
            <person name="Krulwich T.A."/>
        </authorList>
    </citation>
    <scope>NUCLEOTIDE SEQUENCE</scope>
</reference>
<comment type="subunit">
    <text evidence="6">Part of the multisubunit transport protein particle (TRAPP) complex. The heterodimer TRAPPC6B-TRAPPC3 interacts with TRAPPC1 likely providing a core for TRAPP complex formation.</text>
</comment>
<keyword evidence="3 7" id="KW-0931">ER-Golgi transport</keyword>
<dbReference type="SUPFAM" id="SSF64356">
    <property type="entry name" value="SNARE-like"/>
    <property type="match status" value="1"/>
</dbReference>
<evidence type="ECO:0000256" key="7">
    <source>
        <dbReference type="RuleBase" id="RU366065"/>
    </source>
</evidence>
<dbReference type="PANTHER" id="PTHR23249">
    <property type="entry name" value="TRAFFICKING PROTEIN PARTICLE COMPLEX SUBUNIT"/>
    <property type="match status" value="1"/>
</dbReference>
<dbReference type="GO" id="GO:0030008">
    <property type="term" value="C:TRAPP complex"/>
    <property type="evidence" value="ECO:0007669"/>
    <property type="project" value="UniProtKB-UniRule"/>
</dbReference>
<gene>
    <name evidence="8" type="primary">CSON004647</name>
</gene>
<dbReference type="CDD" id="cd14855">
    <property type="entry name" value="TRAPPC1_MUM2"/>
    <property type="match status" value="1"/>
</dbReference>
<dbReference type="InterPro" id="IPR011012">
    <property type="entry name" value="Longin-like_dom_sf"/>
</dbReference>
<evidence type="ECO:0000256" key="5">
    <source>
        <dbReference type="ARBA" id="ARBA00038167"/>
    </source>
</evidence>
<sequence length="154" mass="18032">MTIYNIYIFDKFGTLLYYAEWNRIKQSGITKEEEAKLMYGMLYSLKSFTAKMSPIDSKEGFLQYRTNKYALHYFETATGLKFVLNTDNASTGVRELLQQLYAKVWVEYVNRNPLWVIGTPVTSELFKAKLDEFIKQSPLYSMVSSMTFRSPFLE</sequence>
<evidence type="ECO:0000256" key="6">
    <source>
        <dbReference type="ARBA" id="ARBA00062874"/>
    </source>
</evidence>
<dbReference type="GO" id="GO:0006888">
    <property type="term" value="P:endoplasmic reticulum to Golgi vesicle-mediated transport"/>
    <property type="evidence" value="ECO:0007669"/>
    <property type="project" value="UniProtKB-UniRule"/>
</dbReference>
<evidence type="ECO:0000313" key="8">
    <source>
        <dbReference type="EMBL" id="SSX32219.1"/>
    </source>
</evidence>
<evidence type="ECO:0000256" key="4">
    <source>
        <dbReference type="ARBA" id="ARBA00023034"/>
    </source>
</evidence>
<dbReference type="EMBL" id="UFQT01001948">
    <property type="protein sequence ID" value="SSX32219.1"/>
    <property type="molecule type" value="Genomic_DNA"/>
</dbReference>
<evidence type="ECO:0000256" key="3">
    <source>
        <dbReference type="ARBA" id="ARBA00022892"/>
    </source>
</evidence>
<name>A0A336MSZ6_CULSO</name>
<dbReference type="InterPro" id="IPR007233">
    <property type="entry name" value="TRAPPC"/>
</dbReference>
<protein>
    <recommendedName>
        <fullName evidence="7">Trafficking protein particle complex subunit</fullName>
    </recommendedName>
</protein>
<comment type="similarity">
    <text evidence="5">Belongs to the TRAPP small subunits family. BET5 subfamily.</text>
</comment>
<comment type="subcellular location">
    <subcellularLocation>
        <location evidence="7">Endoplasmic reticulum</location>
    </subcellularLocation>
    <subcellularLocation>
        <location evidence="7">Golgi apparatus</location>
        <location evidence="7">cis-Golgi network</location>
    </subcellularLocation>
</comment>
<dbReference type="GO" id="GO:0005783">
    <property type="term" value="C:endoplasmic reticulum"/>
    <property type="evidence" value="ECO:0007669"/>
    <property type="project" value="UniProtKB-SubCell"/>
</dbReference>
<keyword evidence="1 7" id="KW-0813">Transport</keyword>
<dbReference type="VEuPathDB" id="VectorBase:CSON004647"/>
<dbReference type="SMART" id="SM01399">
    <property type="entry name" value="Sybindin"/>
    <property type="match status" value="1"/>
</dbReference>
<evidence type="ECO:0000256" key="2">
    <source>
        <dbReference type="ARBA" id="ARBA00022824"/>
    </source>
</evidence>
<dbReference type="FunFam" id="3.30.450.70:FF:000004">
    <property type="entry name" value="Trafficking protein particle complex 1"/>
    <property type="match status" value="1"/>
</dbReference>
<dbReference type="AlphaFoldDB" id="A0A336MSZ6"/>
<accession>A0A336MSZ6</accession>